<dbReference type="InterPro" id="IPR016155">
    <property type="entry name" value="Mopterin_synth/thiamin_S_b"/>
</dbReference>
<dbReference type="Proteomes" id="UP000236728">
    <property type="component" value="Unassembled WGS sequence"/>
</dbReference>
<proteinExistence type="predicted"/>
<protein>
    <submittedName>
        <fullName evidence="1">Sulfur carrier protein</fullName>
    </submittedName>
</protein>
<organism evidence="1 2">
    <name type="scientific">Bryocella elongata</name>
    <dbReference type="NCBI Taxonomy" id="863522"/>
    <lineage>
        <taxon>Bacteria</taxon>
        <taxon>Pseudomonadati</taxon>
        <taxon>Acidobacteriota</taxon>
        <taxon>Terriglobia</taxon>
        <taxon>Terriglobales</taxon>
        <taxon>Acidobacteriaceae</taxon>
        <taxon>Bryocella</taxon>
    </lineage>
</organism>
<accession>A0A1H5TYJ0</accession>
<dbReference type="RefSeq" id="WP_103931658.1">
    <property type="nucleotide sequence ID" value="NZ_FNVA01000001.1"/>
</dbReference>
<evidence type="ECO:0000313" key="1">
    <source>
        <dbReference type="EMBL" id="SEF67238.1"/>
    </source>
</evidence>
<dbReference type="AlphaFoldDB" id="A0A1H5TYJ0"/>
<dbReference type="InterPro" id="IPR010035">
    <property type="entry name" value="Thi_S"/>
</dbReference>
<sequence length="73" mass="7897">MALDLQVNGVLRHFADLQPPVTLDIVVADLGLQAGRVAVEHNGDIVPRSIWETRNVSNLDKLEVVHFVGGGTL</sequence>
<dbReference type="InterPro" id="IPR003749">
    <property type="entry name" value="ThiS/MoaD-like"/>
</dbReference>
<name>A0A1H5TYJ0_9BACT</name>
<dbReference type="Pfam" id="PF02597">
    <property type="entry name" value="ThiS"/>
    <property type="match status" value="1"/>
</dbReference>
<dbReference type="NCBIfam" id="TIGR01683">
    <property type="entry name" value="thiS"/>
    <property type="match status" value="1"/>
</dbReference>
<evidence type="ECO:0000313" key="2">
    <source>
        <dbReference type="Proteomes" id="UP000236728"/>
    </source>
</evidence>
<dbReference type="OrthoDB" id="9798559at2"/>
<keyword evidence="2" id="KW-1185">Reference proteome</keyword>
<dbReference type="InterPro" id="IPR012675">
    <property type="entry name" value="Beta-grasp_dom_sf"/>
</dbReference>
<dbReference type="SUPFAM" id="SSF54285">
    <property type="entry name" value="MoaD/ThiS"/>
    <property type="match status" value="1"/>
</dbReference>
<gene>
    <name evidence="1" type="ORF">SAMN05421819_0769</name>
</gene>
<dbReference type="EMBL" id="FNVA01000001">
    <property type="protein sequence ID" value="SEF67238.1"/>
    <property type="molecule type" value="Genomic_DNA"/>
</dbReference>
<dbReference type="PANTHER" id="PTHR34472:SF1">
    <property type="entry name" value="SULFUR CARRIER PROTEIN THIS"/>
    <property type="match status" value="1"/>
</dbReference>
<reference evidence="1 2" key="1">
    <citation type="submission" date="2016-10" db="EMBL/GenBank/DDBJ databases">
        <authorList>
            <person name="de Groot N.N."/>
        </authorList>
    </citation>
    <scope>NUCLEOTIDE SEQUENCE [LARGE SCALE GENOMIC DNA]</scope>
    <source>
        <strain evidence="1 2">DSM 22489</strain>
    </source>
</reference>
<dbReference type="PANTHER" id="PTHR34472">
    <property type="entry name" value="SULFUR CARRIER PROTEIN THIS"/>
    <property type="match status" value="1"/>
</dbReference>
<dbReference type="CDD" id="cd00565">
    <property type="entry name" value="Ubl_ThiS"/>
    <property type="match status" value="1"/>
</dbReference>
<dbReference type="Gene3D" id="3.10.20.30">
    <property type="match status" value="1"/>
</dbReference>